<organism evidence="3 4">
    <name type="scientific">Chitiniphilus eburneus</name>
    <dbReference type="NCBI Taxonomy" id="2571148"/>
    <lineage>
        <taxon>Bacteria</taxon>
        <taxon>Pseudomonadati</taxon>
        <taxon>Pseudomonadota</taxon>
        <taxon>Betaproteobacteria</taxon>
        <taxon>Neisseriales</taxon>
        <taxon>Chitinibacteraceae</taxon>
        <taxon>Chitiniphilus</taxon>
    </lineage>
</organism>
<dbReference type="Gene3D" id="3.10.350.10">
    <property type="entry name" value="LysM domain"/>
    <property type="match status" value="1"/>
</dbReference>
<feature type="signal peptide" evidence="1">
    <location>
        <begin position="1"/>
        <end position="21"/>
    </location>
</feature>
<dbReference type="PROSITE" id="PS51782">
    <property type="entry name" value="LYSM"/>
    <property type="match status" value="1"/>
</dbReference>
<dbReference type="Pfam" id="PF01476">
    <property type="entry name" value="LysM"/>
    <property type="match status" value="1"/>
</dbReference>
<dbReference type="AlphaFoldDB" id="A0A4U0QRT2"/>
<feature type="chain" id="PRO_5020668778" evidence="1">
    <location>
        <begin position="22"/>
        <end position="353"/>
    </location>
</feature>
<evidence type="ECO:0000256" key="1">
    <source>
        <dbReference type="SAM" id="SignalP"/>
    </source>
</evidence>
<dbReference type="SUPFAM" id="SSF54106">
    <property type="entry name" value="LysM domain"/>
    <property type="match status" value="1"/>
</dbReference>
<evidence type="ECO:0000259" key="2">
    <source>
        <dbReference type="PROSITE" id="PS51782"/>
    </source>
</evidence>
<keyword evidence="1" id="KW-0732">Signal</keyword>
<dbReference type="InterPro" id="IPR018392">
    <property type="entry name" value="LysM"/>
</dbReference>
<dbReference type="SMART" id="SM00257">
    <property type="entry name" value="LysM"/>
    <property type="match status" value="1"/>
</dbReference>
<reference evidence="3 4" key="1">
    <citation type="submission" date="2019-04" db="EMBL/GenBank/DDBJ databases">
        <title>Chitiniphilus eburnea sp. nov., a novel chitinolytic bacterium isolated from aquaculture sludge.</title>
        <authorList>
            <person name="Sheng M."/>
        </authorList>
    </citation>
    <scope>NUCLEOTIDE SEQUENCE [LARGE SCALE GENOMIC DNA]</scope>
    <source>
        <strain evidence="3 4">HX-2-15</strain>
    </source>
</reference>
<comment type="caution">
    <text evidence="3">The sequence shown here is derived from an EMBL/GenBank/DDBJ whole genome shotgun (WGS) entry which is preliminary data.</text>
</comment>
<dbReference type="EMBL" id="SUMF01000001">
    <property type="protein sequence ID" value="TJZ78944.1"/>
    <property type="molecule type" value="Genomic_DNA"/>
</dbReference>
<keyword evidence="4" id="KW-1185">Reference proteome</keyword>
<gene>
    <name evidence="3" type="ORF">FAZ21_01265</name>
</gene>
<dbReference type="RefSeq" id="WP_136771459.1">
    <property type="nucleotide sequence ID" value="NZ_CP156074.1"/>
</dbReference>
<dbReference type="CDD" id="cd00118">
    <property type="entry name" value="LysM"/>
    <property type="match status" value="1"/>
</dbReference>
<dbReference type="OrthoDB" id="9765158at2"/>
<accession>A0A4U0QRT2</accession>
<sequence>MRKKIISLLLLISGSIGSVYADTLALQDNAPDRYVVVKGDTLWDISGKFLKKPWRWPEIWALNKQEIKNPHWIYPGDVIVLDRSGAEPRLRLLRDSKNAGRTSGVVKLGPRVRLEELVGDAAPSIPFNAIKPFLNRPLVVDEGGLLNAPRIAAGPDDRVYYSAGDRVYAVGLSGEVASTWHVFRPGRPLMDPDDPEGKRVLGTEVDYLGDAVLDVPGDVATLRIVANREEVAVGSRLIRAEELPFMNFAPHAPQQAVQGRVAASYGGVAEAGPYTTIVMNRGSNDGLDIGSVLEAYKKPRLIKKESKDEPDRFTPPEKSGNVFVYRVFPTVSYGLVLNATMPINIGDEVKSPE</sequence>
<evidence type="ECO:0000313" key="4">
    <source>
        <dbReference type="Proteomes" id="UP000310016"/>
    </source>
</evidence>
<feature type="domain" description="LysM" evidence="2">
    <location>
        <begin position="32"/>
        <end position="81"/>
    </location>
</feature>
<dbReference type="PANTHER" id="PTHR34700">
    <property type="entry name" value="POTASSIUM BINDING PROTEIN KBP"/>
    <property type="match status" value="1"/>
</dbReference>
<dbReference type="InterPro" id="IPR052196">
    <property type="entry name" value="Bact_Kbp"/>
</dbReference>
<dbReference type="InterPro" id="IPR036779">
    <property type="entry name" value="LysM_dom_sf"/>
</dbReference>
<evidence type="ECO:0000313" key="3">
    <source>
        <dbReference type="EMBL" id="TJZ78944.1"/>
    </source>
</evidence>
<name>A0A4U0QRT2_9NEIS</name>
<proteinExistence type="predicted"/>
<protein>
    <submittedName>
        <fullName evidence="3">LysM peptidoglycan-binding domain-containing protein</fullName>
    </submittedName>
</protein>
<dbReference type="Proteomes" id="UP000310016">
    <property type="component" value="Unassembled WGS sequence"/>
</dbReference>
<dbReference type="PANTHER" id="PTHR34700:SF4">
    <property type="entry name" value="PHAGE-LIKE ELEMENT PBSX PROTEIN XKDP"/>
    <property type="match status" value="1"/>
</dbReference>